<evidence type="ECO:0000313" key="3">
    <source>
        <dbReference type="Proteomes" id="UP001215280"/>
    </source>
</evidence>
<dbReference type="InterPro" id="IPR051719">
    <property type="entry name" value="CASTOR_mTORC1"/>
</dbReference>
<gene>
    <name evidence="2" type="ORF">DFH07DRAFT_494558</name>
</gene>
<accession>A0AAD7ND86</accession>
<dbReference type="GO" id="GO:0046394">
    <property type="term" value="P:carboxylic acid biosynthetic process"/>
    <property type="evidence" value="ECO:0007669"/>
    <property type="project" value="UniProtKB-ARBA"/>
</dbReference>
<dbReference type="InterPro" id="IPR045865">
    <property type="entry name" value="ACT-like_dom_sf"/>
</dbReference>
<feature type="domain" description="CASTOR ACT" evidence="1">
    <location>
        <begin position="76"/>
        <end position="134"/>
    </location>
</feature>
<proteinExistence type="predicted"/>
<dbReference type="EMBL" id="JARJLG010000065">
    <property type="protein sequence ID" value="KAJ7754939.1"/>
    <property type="molecule type" value="Genomic_DNA"/>
</dbReference>
<keyword evidence="3" id="KW-1185">Reference proteome</keyword>
<protein>
    <submittedName>
        <fullName evidence="2">ACT domain-containing protein</fullName>
    </submittedName>
</protein>
<reference evidence="2" key="1">
    <citation type="submission" date="2023-03" db="EMBL/GenBank/DDBJ databases">
        <title>Massive genome expansion in bonnet fungi (Mycena s.s.) driven by repeated elements and novel gene families across ecological guilds.</title>
        <authorList>
            <consortium name="Lawrence Berkeley National Laboratory"/>
            <person name="Harder C.B."/>
            <person name="Miyauchi S."/>
            <person name="Viragh M."/>
            <person name="Kuo A."/>
            <person name="Thoen E."/>
            <person name="Andreopoulos B."/>
            <person name="Lu D."/>
            <person name="Skrede I."/>
            <person name="Drula E."/>
            <person name="Henrissat B."/>
            <person name="Morin E."/>
            <person name="Kohler A."/>
            <person name="Barry K."/>
            <person name="LaButti K."/>
            <person name="Morin E."/>
            <person name="Salamov A."/>
            <person name="Lipzen A."/>
            <person name="Mereny Z."/>
            <person name="Hegedus B."/>
            <person name="Baldrian P."/>
            <person name="Stursova M."/>
            <person name="Weitz H."/>
            <person name="Taylor A."/>
            <person name="Grigoriev I.V."/>
            <person name="Nagy L.G."/>
            <person name="Martin F."/>
            <person name="Kauserud H."/>
        </authorList>
    </citation>
    <scope>NUCLEOTIDE SEQUENCE</scope>
    <source>
        <strain evidence="2">CBHHK188m</strain>
    </source>
</reference>
<dbReference type="Gene3D" id="3.30.2130.10">
    <property type="entry name" value="VC0802-like"/>
    <property type="match status" value="1"/>
</dbReference>
<sequence>MSPPIDHPCLHLHILPRAFFVRKLEPSKFAETFENLLQDGKDDGHSFLSITRTSEELSIAGQYRDGMSQEYKNLAGWRAIKIAGPMEFDLTGVLSGFVEPLKRARVGIFTISTWNTDFVLVPKEKLGIAVEALKVDGWTFASEVEAR</sequence>
<dbReference type="SUPFAM" id="SSF55021">
    <property type="entry name" value="ACT-like"/>
    <property type="match status" value="1"/>
</dbReference>
<dbReference type="GO" id="GO:0006520">
    <property type="term" value="P:amino acid metabolic process"/>
    <property type="evidence" value="ECO:0007669"/>
    <property type="project" value="UniProtKB-ARBA"/>
</dbReference>
<comment type="caution">
    <text evidence="2">The sequence shown here is derived from an EMBL/GenBank/DDBJ whole genome shotgun (WGS) entry which is preliminary data.</text>
</comment>
<name>A0AAD7ND86_9AGAR</name>
<dbReference type="Proteomes" id="UP001215280">
    <property type="component" value="Unassembled WGS sequence"/>
</dbReference>
<dbReference type="PANTHER" id="PTHR31131:SF6">
    <property type="entry name" value="CASTOR ACT DOMAIN-CONTAINING PROTEIN"/>
    <property type="match status" value="1"/>
</dbReference>
<dbReference type="PANTHER" id="PTHR31131">
    <property type="entry name" value="CHROMOSOME 1, WHOLE GENOME SHOTGUN SEQUENCE"/>
    <property type="match status" value="1"/>
</dbReference>
<dbReference type="InterPro" id="IPR027795">
    <property type="entry name" value="CASTOR_ACT_dom"/>
</dbReference>
<evidence type="ECO:0000259" key="1">
    <source>
        <dbReference type="Pfam" id="PF13840"/>
    </source>
</evidence>
<dbReference type="AlphaFoldDB" id="A0AAD7ND86"/>
<dbReference type="Pfam" id="PF13840">
    <property type="entry name" value="ACT_7"/>
    <property type="match status" value="1"/>
</dbReference>
<evidence type="ECO:0000313" key="2">
    <source>
        <dbReference type="EMBL" id="KAJ7754939.1"/>
    </source>
</evidence>
<organism evidence="2 3">
    <name type="scientific">Mycena maculata</name>
    <dbReference type="NCBI Taxonomy" id="230809"/>
    <lineage>
        <taxon>Eukaryota</taxon>
        <taxon>Fungi</taxon>
        <taxon>Dikarya</taxon>
        <taxon>Basidiomycota</taxon>
        <taxon>Agaricomycotina</taxon>
        <taxon>Agaricomycetes</taxon>
        <taxon>Agaricomycetidae</taxon>
        <taxon>Agaricales</taxon>
        <taxon>Marasmiineae</taxon>
        <taxon>Mycenaceae</taxon>
        <taxon>Mycena</taxon>
    </lineage>
</organism>